<feature type="domain" description="Bacterial transcriptional activator" evidence="1">
    <location>
        <begin position="990"/>
        <end position="1129"/>
    </location>
</feature>
<dbReference type="InterPro" id="IPR051677">
    <property type="entry name" value="AfsR-DnrI-RedD_regulator"/>
</dbReference>
<dbReference type="Proteomes" id="UP000521676">
    <property type="component" value="Unassembled WGS sequence"/>
</dbReference>
<dbReference type="Proteomes" id="UP001431572">
    <property type="component" value="Plasmid unnamed1"/>
</dbReference>
<dbReference type="Gene3D" id="1.25.40.10">
    <property type="entry name" value="Tetratricopeptide repeat domain"/>
    <property type="match status" value="3"/>
</dbReference>
<dbReference type="InterPro" id="IPR005158">
    <property type="entry name" value="BTAD"/>
</dbReference>
<proteinExistence type="predicted"/>
<dbReference type="InterPro" id="IPR027417">
    <property type="entry name" value="P-loop_NTPase"/>
</dbReference>
<dbReference type="AlphaFoldDB" id="A0A8T7M439"/>
<evidence type="ECO:0000313" key="4">
    <source>
        <dbReference type="Proteomes" id="UP000521676"/>
    </source>
</evidence>
<reference evidence="3" key="2">
    <citation type="journal article" date="2024" name="Nature">
        <title>Anoxygenic phototroph of the Chloroflexota uses a type I reaction centre.</title>
        <authorList>
            <person name="Tsuji J.M."/>
            <person name="Shaw N.A."/>
            <person name="Nagashima S."/>
            <person name="Venkiteswaran J.J."/>
            <person name="Schiff S.L."/>
            <person name="Watanabe T."/>
            <person name="Fukui M."/>
            <person name="Hanada S."/>
            <person name="Tank M."/>
            <person name="Neufeld J.D."/>
        </authorList>
    </citation>
    <scope>NUCLEOTIDE SEQUENCE</scope>
    <source>
        <strain evidence="3">L227-S17</strain>
        <plasmid evidence="3 5">unnamed1</plasmid>
    </source>
</reference>
<dbReference type="SMART" id="SM00028">
    <property type="entry name" value="TPR"/>
    <property type="match status" value="6"/>
</dbReference>
<protein>
    <submittedName>
        <fullName evidence="2">Tetratricopeptide repeat protein</fullName>
    </submittedName>
</protein>
<dbReference type="SMART" id="SM01043">
    <property type="entry name" value="BTAD"/>
    <property type="match status" value="1"/>
</dbReference>
<organism evidence="2 4">
    <name type="scientific">Candidatus Chlorohelix allophototropha</name>
    <dbReference type="NCBI Taxonomy" id="3003348"/>
    <lineage>
        <taxon>Bacteria</taxon>
        <taxon>Bacillati</taxon>
        <taxon>Chloroflexota</taxon>
        <taxon>Chloroflexia</taxon>
        <taxon>Candidatus Chloroheliales</taxon>
        <taxon>Candidatus Chloroheliaceae</taxon>
        <taxon>Candidatus Chlorohelix</taxon>
    </lineage>
</organism>
<accession>A0A8T7M439</accession>
<keyword evidence="5" id="KW-1185">Reference proteome</keyword>
<keyword evidence="3" id="KW-0614">Plasmid</keyword>
<dbReference type="PANTHER" id="PTHR35807:SF2">
    <property type="entry name" value="TRANSCRIPTIONAL ACTIVATOR DOMAIN"/>
    <property type="match status" value="1"/>
</dbReference>
<dbReference type="InterPro" id="IPR059106">
    <property type="entry name" value="WHD_MalT"/>
</dbReference>
<dbReference type="SUPFAM" id="SSF48452">
    <property type="entry name" value="TPR-like"/>
    <property type="match status" value="4"/>
</dbReference>
<reference evidence="2 4" key="1">
    <citation type="submission" date="2020-06" db="EMBL/GenBank/DDBJ databases">
        <title>Anoxygenic phototrophic Chloroflexota member uses a Type I reaction center.</title>
        <authorList>
            <person name="Tsuji J.M."/>
            <person name="Shaw N.A."/>
            <person name="Nagashima S."/>
            <person name="Venkiteswaran J."/>
            <person name="Schiff S.L."/>
            <person name="Hanada S."/>
            <person name="Tank M."/>
            <person name="Neufeld J.D."/>
        </authorList>
    </citation>
    <scope>NUCLEOTIDE SEQUENCE [LARGE SCALE GENOMIC DNA]</scope>
    <source>
        <strain evidence="2">L227-S17</strain>
    </source>
</reference>
<dbReference type="Pfam" id="PF03704">
    <property type="entry name" value="BTAD"/>
    <property type="match status" value="1"/>
</dbReference>
<dbReference type="PANTHER" id="PTHR35807">
    <property type="entry name" value="TRANSCRIPTIONAL REGULATOR REDD-RELATED"/>
    <property type="match status" value="1"/>
</dbReference>
<dbReference type="EMBL" id="CP128401">
    <property type="protein sequence ID" value="WJW70182.1"/>
    <property type="molecule type" value="Genomic_DNA"/>
</dbReference>
<evidence type="ECO:0000259" key="1">
    <source>
        <dbReference type="SMART" id="SM01043"/>
    </source>
</evidence>
<dbReference type="SUPFAM" id="SSF52540">
    <property type="entry name" value="P-loop containing nucleoside triphosphate hydrolases"/>
    <property type="match status" value="1"/>
</dbReference>
<dbReference type="Gene3D" id="1.10.10.10">
    <property type="entry name" value="Winged helix-like DNA-binding domain superfamily/Winged helix DNA-binding domain"/>
    <property type="match status" value="1"/>
</dbReference>
<dbReference type="Gene3D" id="3.40.50.300">
    <property type="entry name" value="P-loop containing nucleotide triphosphate hydrolases"/>
    <property type="match status" value="1"/>
</dbReference>
<gene>
    <name evidence="2" type="ORF">HXX08_13275</name>
    <name evidence="3" type="ORF">OZ401_004690</name>
</gene>
<dbReference type="InterPro" id="IPR011990">
    <property type="entry name" value="TPR-like_helical_dom_sf"/>
</dbReference>
<dbReference type="InterPro" id="IPR036388">
    <property type="entry name" value="WH-like_DNA-bd_sf"/>
</dbReference>
<evidence type="ECO:0000313" key="3">
    <source>
        <dbReference type="EMBL" id="WJW70182.1"/>
    </source>
</evidence>
<evidence type="ECO:0000313" key="2">
    <source>
        <dbReference type="EMBL" id="NWJ46833.1"/>
    </source>
</evidence>
<evidence type="ECO:0000313" key="5">
    <source>
        <dbReference type="Proteomes" id="UP001431572"/>
    </source>
</evidence>
<dbReference type="InterPro" id="IPR019734">
    <property type="entry name" value="TPR_rpt"/>
</dbReference>
<geneLocation type="plasmid" evidence="3 5">
    <name>unnamed1</name>
</geneLocation>
<dbReference type="Pfam" id="PF13424">
    <property type="entry name" value="TPR_12"/>
    <property type="match status" value="1"/>
</dbReference>
<dbReference type="Pfam" id="PF25873">
    <property type="entry name" value="WHD_MalT"/>
    <property type="match status" value="1"/>
</dbReference>
<name>A0A8T7M439_9CHLR</name>
<dbReference type="RefSeq" id="WP_341472059.1">
    <property type="nucleotide sequence ID" value="NZ_CP128401.1"/>
</dbReference>
<dbReference type="EMBL" id="JACATZ010000001">
    <property type="protein sequence ID" value="NWJ46833.1"/>
    <property type="molecule type" value="Genomic_DNA"/>
</dbReference>
<sequence length="1129" mass="128931">MDKAIFIAKITAPKARGLVSRQRLIDEINDFDSYRLLLISAGSGYGKTALLADFVAQTTARLIWYSLDEGDRDPLRFFRYLVQAVKVAFPEFGIQFDALLAQIESGRSLEQENNLQRLANQFAEELATQISVDNKISVMVLDDYQYAESELVGTFMRFLALKLPEHLKLIVSTRSVPDHLPLAYLYAKRLIKGIGAAELSFTRQEIADLLVDVYKIKDSEMVDKLVEYSEGWVTAVILALAGRKSSLSRLDRLSGPYGQGYLDSSALFEYLGDVVLADQPPDIEDFLLQTSCLHLLSPELCNELTGLQDSERILEKLDKRKLFVEVVAEVPSSDFSKPDTFYYKYHSLFKRFLQSRLANKKEVWRACNLKAAELALRSEYYIEGVQNYLTINEGRKAAEIVAGLATPLYESGLINRLTELIGLIPQEAVESIPELAFTYARILFEKGQSEAAIRLTEKIEKQHLENGSVEGAAMCLALRALGYSRMGMVEEGARLIERASAFVAGRGLSREKIYAQALIYTTAGIVKTDSGQAEQAENSFKKGQELFEQLELKYRVMQSDIYLATVYKEMGRLIRAGIYFERALKYFAEVGNQNQEAYCRFGLANCQILRGNYREATEQLKLTYELTEQLGSHYLKTFVIYQQGNISNFIGKHINAREQYNSALKLSQQIGLHNLELETLAMMAFNSMLQGNRVEARELLIQGKELNQEYALNNFGAMLETVSSLLDLENRNYKKALTALEQAAKVFKEYKWLDWICRCRLYQAIVYFSMSEFKRAVGLLEESLELVPNIGFEPYQPFDLIRASALLEYAAKKRASNNLHEFLLRKGYRQNAILNENAGVDTAAFDGTVIAQFENEFTPPPSAPPLEYQGTPKLTLLRPNQDSSQNRYSSRIAGSRFQLEVRALDGGRVWTAEAEIEHWRISKAKELFFFLLEQGKSTREEIFEKIWPDVEHNAAANNFHFTLSNLRRLIKPVDIKFSSQSYTLSGEIWCDALEMEKAVKAALAKPQELALEQLATALDLYKRDYLDQIYSDWTVPRRQELLRTYLEGSALLAKTYEKQRQFSQAILIWRRYLLRDEYREETYVGLINCHLALGHKKEAQHYYEECRRIMKEIDIEPSPEVRALLPKLA</sequence>